<feature type="compositionally biased region" description="Basic and acidic residues" evidence="1">
    <location>
        <begin position="149"/>
        <end position="160"/>
    </location>
</feature>
<feature type="region of interest" description="Disordered" evidence="1">
    <location>
        <begin position="13"/>
        <end position="33"/>
    </location>
</feature>
<dbReference type="Proteomes" id="UP001152622">
    <property type="component" value="Chromosome 2"/>
</dbReference>
<sequence>MINIYCQTVRQKVKRPAADTGNGRGSPESQDPPYLIILKRERRHTRPVLPWRSAGAIGNGKGGRWGNSKRKQKKVVALILKQTAIKNAAGHLACQAVCRTALGWRGRPCGERPRGFGEWALRGLFLMRGGCSRASPAPQIRPAPSPPTTDRRGVAQREQEAGFTRGPWNVSSLPRSCDQPPDSARSLKPDD</sequence>
<dbReference type="EMBL" id="JAINUF010000002">
    <property type="protein sequence ID" value="KAJ8376806.1"/>
    <property type="molecule type" value="Genomic_DNA"/>
</dbReference>
<proteinExistence type="predicted"/>
<organism evidence="2 3">
    <name type="scientific">Synaphobranchus kaupii</name>
    <name type="common">Kaup's arrowtooth eel</name>
    <dbReference type="NCBI Taxonomy" id="118154"/>
    <lineage>
        <taxon>Eukaryota</taxon>
        <taxon>Metazoa</taxon>
        <taxon>Chordata</taxon>
        <taxon>Craniata</taxon>
        <taxon>Vertebrata</taxon>
        <taxon>Euteleostomi</taxon>
        <taxon>Actinopterygii</taxon>
        <taxon>Neopterygii</taxon>
        <taxon>Teleostei</taxon>
        <taxon>Anguilliformes</taxon>
        <taxon>Synaphobranchidae</taxon>
        <taxon>Synaphobranchus</taxon>
    </lineage>
</organism>
<keyword evidence="3" id="KW-1185">Reference proteome</keyword>
<dbReference type="AlphaFoldDB" id="A0A9Q1G895"/>
<evidence type="ECO:0000256" key="1">
    <source>
        <dbReference type="SAM" id="MobiDB-lite"/>
    </source>
</evidence>
<gene>
    <name evidence="2" type="ORF">SKAU_G00073860</name>
</gene>
<evidence type="ECO:0000313" key="3">
    <source>
        <dbReference type="Proteomes" id="UP001152622"/>
    </source>
</evidence>
<evidence type="ECO:0000313" key="2">
    <source>
        <dbReference type="EMBL" id="KAJ8376806.1"/>
    </source>
</evidence>
<name>A0A9Q1G895_SYNKA</name>
<feature type="region of interest" description="Disordered" evidence="1">
    <location>
        <begin position="133"/>
        <end position="191"/>
    </location>
</feature>
<reference evidence="2" key="1">
    <citation type="journal article" date="2023" name="Science">
        <title>Genome structures resolve the early diversification of teleost fishes.</title>
        <authorList>
            <person name="Parey E."/>
            <person name="Louis A."/>
            <person name="Montfort J."/>
            <person name="Bouchez O."/>
            <person name="Roques C."/>
            <person name="Iampietro C."/>
            <person name="Lluch J."/>
            <person name="Castinel A."/>
            <person name="Donnadieu C."/>
            <person name="Desvignes T."/>
            <person name="Floi Bucao C."/>
            <person name="Jouanno E."/>
            <person name="Wen M."/>
            <person name="Mejri S."/>
            <person name="Dirks R."/>
            <person name="Jansen H."/>
            <person name="Henkel C."/>
            <person name="Chen W.J."/>
            <person name="Zahm M."/>
            <person name="Cabau C."/>
            <person name="Klopp C."/>
            <person name="Thompson A.W."/>
            <person name="Robinson-Rechavi M."/>
            <person name="Braasch I."/>
            <person name="Lecointre G."/>
            <person name="Bobe J."/>
            <person name="Postlethwait J.H."/>
            <person name="Berthelot C."/>
            <person name="Roest Crollius H."/>
            <person name="Guiguen Y."/>
        </authorList>
    </citation>
    <scope>NUCLEOTIDE SEQUENCE</scope>
    <source>
        <strain evidence="2">WJC10195</strain>
    </source>
</reference>
<protein>
    <submittedName>
        <fullName evidence="2">Uncharacterized protein</fullName>
    </submittedName>
</protein>
<accession>A0A9Q1G895</accession>
<comment type="caution">
    <text evidence="2">The sequence shown here is derived from an EMBL/GenBank/DDBJ whole genome shotgun (WGS) entry which is preliminary data.</text>
</comment>